<sequence length="566" mass="61711">MLDLVRDSTFGQLVNWASSGRLLQYPDQRDDYVVPSKYLRRGSTATNGPFHSDSAFPRTLSEAPTLASGPETLGGDDLDLEKHLEPVGGAHDAQSPSARYEWLVDWEENDSDRPLNWSSRKRLFVASLISLLTFSVYVGSAIYTSSIPGIMAEFNIGQVGATSGLTLFVAAYGLGPMLLSPMQEIPRWGRTPVYIIGLALFVVFQIPEILAKNVATILVFRFLSGLVGSPALATGGASMADIYSPQYLAYAVGAWAIGAVCGPIAGPVIGGFAAEGKDYRWPFLELLWISGFALVVLFFLLPETLESTILVRRAERLRKLTGNELLKAPAEVDRGADDTLGKVLKENVFRAFRLALEPSLAVAHAYIALVYAVFYLWFESFASLFNGIHHFGLGVGGLPYLTFVVSAAVTFPLYCLYIKYHMTPRMMTDPKFAPEAWLEIALFASPFIPASLLIFGWTARESVHWIVPIIAAGLYLPGIFLAFQGIMVYVSMSYPVYAASILAGNALFRSVFASVFPLFGTKFFDALTIGGGSSLLAGVSILMIPLLYLIMRYGAVLRARSSFAQG</sequence>
<feature type="transmembrane region" description="Helical" evidence="5">
    <location>
        <begin position="191"/>
        <end position="211"/>
    </location>
</feature>
<feature type="transmembrane region" description="Helical" evidence="5">
    <location>
        <begin position="247"/>
        <end position="274"/>
    </location>
</feature>
<feature type="transmembrane region" description="Helical" evidence="5">
    <location>
        <begin position="398"/>
        <end position="417"/>
    </location>
</feature>
<evidence type="ECO:0000259" key="6">
    <source>
        <dbReference type="PROSITE" id="PS50850"/>
    </source>
</evidence>
<reference evidence="7 8" key="1">
    <citation type="submission" date="2019-03" db="EMBL/GenBank/DDBJ databases">
        <title>Rhodosporidium diobovatum UCD-FST 08-225 genome sequencing, assembly, and annotation.</title>
        <authorList>
            <person name="Fakankun I.U."/>
            <person name="Fristensky B."/>
            <person name="Levin D.B."/>
        </authorList>
    </citation>
    <scope>NUCLEOTIDE SEQUENCE [LARGE SCALE GENOMIC DNA]</scope>
    <source>
        <strain evidence="7 8">UCD-FST 08-225</strain>
    </source>
</reference>
<evidence type="ECO:0000256" key="5">
    <source>
        <dbReference type="SAM" id="Phobius"/>
    </source>
</evidence>
<keyword evidence="2 5" id="KW-0812">Transmembrane</keyword>
<evidence type="ECO:0000313" key="8">
    <source>
        <dbReference type="Proteomes" id="UP000311382"/>
    </source>
</evidence>
<dbReference type="InterPro" id="IPR020846">
    <property type="entry name" value="MFS_dom"/>
</dbReference>
<dbReference type="Proteomes" id="UP000311382">
    <property type="component" value="Unassembled WGS sequence"/>
</dbReference>
<dbReference type="OrthoDB" id="3357846at2759"/>
<feature type="transmembrane region" description="Helical" evidence="5">
    <location>
        <begin position="217"/>
        <end position="235"/>
    </location>
</feature>
<dbReference type="STRING" id="5288.A0A5C5G3B5"/>
<dbReference type="InterPro" id="IPR036259">
    <property type="entry name" value="MFS_trans_sf"/>
</dbReference>
<feature type="transmembrane region" description="Helical" evidence="5">
    <location>
        <begin position="496"/>
        <end position="520"/>
    </location>
</feature>
<feature type="domain" description="Major facilitator superfamily (MFS) profile" evidence="6">
    <location>
        <begin position="125"/>
        <end position="557"/>
    </location>
</feature>
<comment type="subcellular location">
    <subcellularLocation>
        <location evidence="1">Membrane</location>
        <topology evidence="1">Multi-pass membrane protein</topology>
    </subcellularLocation>
</comment>
<protein>
    <submittedName>
        <fullName evidence="7">Putative caffeine resistance protein</fullName>
    </submittedName>
</protein>
<dbReference type="PANTHER" id="PTHR23502">
    <property type="entry name" value="MAJOR FACILITATOR SUPERFAMILY"/>
    <property type="match status" value="1"/>
</dbReference>
<dbReference type="PROSITE" id="PS50850">
    <property type="entry name" value="MFS"/>
    <property type="match status" value="1"/>
</dbReference>
<feature type="transmembrane region" description="Helical" evidence="5">
    <location>
        <begin position="437"/>
        <end position="459"/>
    </location>
</feature>
<feature type="transmembrane region" description="Helical" evidence="5">
    <location>
        <begin position="286"/>
        <end position="311"/>
    </location>
</feature>
<dbReference type="PANTHER" id="PTHR23502:SF23">
    <property type="entry name" value="FLUCONAZOLE RESISTANCE PROTEIN 1"/>
    <property type="match status" value="1"/>
</dbReference>
<keyword evidence="8" id="KW-1185">Reference proteome</keyword>
<accession>A0A5C5G3B5</accession>
<evidence type="ECO:0000256" key="4">
    <source>
        <dbReference type="ARBA" id="ARBA00023136"/>
    </source>
</evidence>
<feature type="transmembrane region" description="Helical" evidence="5">
    <location>
        <begin position="465"/>
        <end position="489"/>
    </location>
</feature>
<keyword evidence="4 5" id="KW-0472">Membrane</keyword>
<feature type="transmembrane region" description="Helical" evidence="5">
    <location>
        <begin position="123"/>
        <end position="144"/>
    </location>
</feature>
<dbReference type="GO" id="GO:0005886">
    <property type="term" value="C:plasma membrane"/>
    <property type="evidence" value="ECO:0007669"/>
    <property type="project" value="TreeGrafter"/>
</dbReference>
<dbReference type="Pfam" id="PF07690">
    <property type="entry name" value="MFS_1"/>
    <property type="match status" value="1"/>
</dbReference>
<dbReference type="InterPro" id="IPR011701">
    <property type="entry name" value="MFS"/>
</dbReference>
<dbReference type="EMBL" id="SOZI01000018">
    <property type="protein sequence ID" value="TNY22929.1"/>
    <property type="molecule type" value="Genomic_DNA"/>
</dbReference>
<organism evidence="7 8">
    <name type="scientific">Rhodotorula diobovata</name>
    <dbReference type="NCBI Taxonomy" id="5288"/>
    <lineage>
        <taxon>Eukaryota</taxon>
        <taxon>Fungi</taxon>
        <taxon>Dikarya</taxon>
        <taxon>Basidiomycota</taxon>
        <taxon>Pucciniomycotina</taxon>
        <taxon>Microbotryomycetes</taxon>
        <taxon>Sporidiobolales</taxon>
        <taxon>Sporidiobolaceae</taxon>
        <taxon>Rhodotorula</taxon>
    </lineage>
</organism>
<dbReference type="SUPFAM" id="SSF103473">
    <property type="entry name" value="MFS general substrate transporter"/>
    <property type="match status" value="1"/>
</dbReference>
<proteinExistence type="predicted"/>
<dbReference type="GO" id="GO:1990961">
    <property type="term" value="P:xenobiotic detoxification by transmembrane export across the plasma membrane"/>
    <property type="evidence" value="ECO:0007669"/>
    <property type="project" value="TreeGrafter"/>
</dbReference>
<comment type="caution">
    <text evidence="7">The sequence shown here is derived from an EMBL/GenBank/DDBJ whole genome shotgun (WGS) entry which is preliminary data.</text>
</comment>
<evidence type="ECO:0000256" key="3">
    <source>
        <dbReference type="ARBA" id="ARBA00022989"/>
    </source>
</evidence>
<feature type="transmembrane region" description="Helical" evidence="5">
    <location>
        <begin position="156"/>
        <end position="179"/>
    </location>
</feature>
<evidence type="ECO:0000256" key="2">
    <source>
        <dbReference type="ARBA" id="ARBA00022692"/>
    </source>
</evidence>
<feature type="transmembrane region" description="Helical" evidence="5">
    <location>
        <begin position="526"/>
        <end position="550"/>
    </location>
</feature>
<keyword evidence="3 5" id="KW-1133">Transmembrane helix</keyword>
<gene>
    <name evidence="7" type="ORF">DMC30DRAFT_410842</name>
</gene>
<dbReference type="GO" id="GO:0015244">
    <property type="term" value="F:fluconazole transmembrane transporter activity"/>
    <property type="evidence" value="ECO:0007669"/>
    <property type="project" value="TreeGrafter"/>
</dbReference>
<dbReference type="Gene3D" id="1.20.1250.20">
    <property type="entry name" value="MFS general substrate transporter like domains"/>
    <property type="match status" value="1"/>
</dbReference>
<evidence type="ECO:0000256" key="1">
    <source>
        <dbReference type="ARBA" id="ARBA00004141"/>
    </source>
</evidence>
<evidence type="ECO:0000313" key="7">
    <source>
        <dbReference type="EMBL" id="TNY22929.1"/>
    </source>
</evidence>
<dbReference type="AlphaFoldDB" id="A0A5C5G3B5"/>
<dbReference type="CDD" id="cd17323">
    <property type="entry name" value="MFS_Tpo1_MDR_like"/>
    <property type="match status" value="1"/>
</dbReference>
<name>A0A5C5G3B5_9BASI</name>
<feature type="transmembrane region" description="Helical" evidence="5">
    <location>
        <begin position="360"/>
        <end position="378"/>
    </location>
</feature>